<comment type="caution">
    <text evidence="7">The sequence shown here is derived from an EMBL/GenBank/DDBJ whole genome shotgun (WGS) entry which is preliminary data.</text>
</comment>
<dbReference type="InterPro" id="IPR017452">
    <property type="entry name" value="GPCR_Rhodpsn_7TM"/>
</dbReference>
<comment type="subcellular location">
    <subcellularLocation>
        <location evidence="1">Membrane</location>
    </subcellularLocation>
</comment>
<feature type="transmembrane region" description="Helical" evidence="5">
    <location>
        <begin position="87"/>
        <end position="109"/>
    </location>
</feature>
<reference evidence="7" key="1">
    <citation type="submission" date="2021-02" db="EMBL/GenBank/DDBJ databases">
        <authorList>
            <person name="Nowell W R."/>
        </authorList>
    </citation>
    <scope>NUCLEOTIDE SEQUENCE</scope>
</reference>
<dbReference type="EMBL" id="CAJNOW010014113">
    <property type="protein sequence ID" value="CAF1629417.1"/>
    <property type="molecule type" value="Genomic_DNA"/>
</dbReference>
<evidence type="ECO:0000313" key="11">
    <source>
        <dbReference type="Proteomes" id="UP000663855"/>
    </source>
</evidence>
<evidence type="ECO:0000256" key="1">
    <source>
        <dbReference type="ARBA" id="ARBA00004370"/>
    </source>
</evidence>
<dbReference type="EMBL" id="CAJOBH010134575">
    <property type="protein sequence ID" value="CAF4775288.1"/>
    <property type="molecule type" value="Genomic_DNA"/>
</dbReference>
<evidence type="ECO:0000313" key="7">
    <source>
        <dbReference type="EMBL" id="CAF1564537.1"/>
    </source>
</evidence>
<evidence type="ECO:0000313" key="8">
    <source>
        <dbReference type="EMBL" id="CAF1629417.1"/>
    </source>
</evidence>
<evidence type="ECO:0000313" key="9">
    <source>
        <dbReference type="EMBL" id="CAF4775288.1"/>
    </source>
</evidence>
<feature type="transmembrane region" description="Helical" evidence="5">
    <location>
        <begin position="43"/>
        <end position="67"/>
    </location>
</feature>
<keyword evidence="2 5" id="KW-0812">Transmembrane</keyword>
<dbReference type="AlphaFoldDB" id="A0A815Y0Q6"/>
<feature type="transmembrane region" description="Helical" evidence="5">
    <location>
        <begin position="180"/>
        <end position="199"/>
    </location>
</feature>
<dbReference type="PROSITE" id="PS50262">
    <property type="entry name" value="G_PROTEIN_RECEP_F1_2"/>
    <property type="match status" value="1"/>
</dbReference>
<keyword evidence="4 5" id="KW-0472">Membrane</keyword>
<accession>A0A815Y0Q6</accession>
<dbReference type="InterPro" id="IPR000276">
    <property type="entry name" value="GPCR_Rhodpsn"/>
</dbReference>
<dbReference type="SUPFAM" id="SSF81321">
    <property type="entry name" value="Family A G protein-coupled receptor-like"/>
    <property type="match status" value="1"/>
</dbReference>
<gene>
    <name evidence="9" type="ORF">BYL167_LOCUS47080</name>
    <name evidence="7" type="ORF">CJN711_LOCUS31417</name>
    <name evidence="10" type="ORF">GIL414_LOCUS63942</name>
    <name evidence="8" type="ORF">KQP761_LOCUS25893</name>
</gene>
<evidence type="ECO:0000256" key="4">
    <source>
        <dbReference type="ARBA" id="ARBA00023136"/>
    </source>
</evidence>
<dbReference type="Gene3D" id="1.20.1070.10">
    <property type="entry name" value="Rhodopsin 7-helix transmembrane proteins"/>
    <property type="match status" value="1"/>
</dbReference>
<dbReference type="Pfam" id="PF00001">
    <property type="entry name" value="7tm_1"/>
    <property type="match status" value="1"/>
</dbReference>
<dbReference type="CDD" id="cd00637">
    <property type="entry name" value="7tm_classA_rhodopsin-like"/>
    <property type="match status" value="1"/>
</dbReference>
<dbReference type="Proteomes" id="UP000663834">
    <property type="component" value="Unassembled WGS sequence"/>
</dbReference>
<evidence type="ECO:0000256" key="3">
    <source>
        <dbReference type="ARBA" id="ARBA00022989"/>
    </source>
</evidence>
<proteinExistence type="predicted"/>
<dbReference type="Proteomes" id="UP000681967">
    <property type="component" value="Unassembled WGS sequence"/>
</dbReference>
<feature type="transmembrane region" description="Helical" evidence="5">
    <location>
        <begin position="255"/>
        <end position="278"/>
    </location>
</feature>
<dbReference type="Proteomes" id="UP000663855">
    <property type="component" value="Unassembled WGS sequence"/>
</dbReference>
<dbReference type="GO" id="GO:0004930">
    <property type="term" value="F:G protein-coupled receptor activity"/>
    <property type="evidence" value="ECO:0007669"/>
    <property type="project" value="InterPro"/>
</dbReference>
<keyword evidence="3 5" id="KW-1133">Transmembrane helix</keyword>
<organism evidence="7 11">
    <name type="scientific">Rotaria magnacalcarata</name>
    <dbReference type="NCBI Taxonomy" id="392030"/>
    <lineage>
        <taxon>Eukaryota</taxon>
        <taxon>Metazoa</taxon>
        <taxon>Spiralia</taxon>
        <taxon>Gnathifera</taxon>
        <taxon>Rotifera</taxon>
        <taxon>Eurotatoria</taxon>
        <taxon>Bdelloidea</taxon>
        <taxon>Philodinida</taxon>
        <taxon>Philodinidae</taxon>
        <taxon>Rotaria</taxon>
    </lineage>
</organism>
<feature type="transmembrane region" description="Helical" evidence="5">
    <location>
        <begin position="12"/>
        <end position="31"/>
    </location>
</feature>
<evidence type="ECO:0000259" key="6">
    <source>
        <dbReference type="PROSITE" id="PS50262"/>
    </source>
</evidence>
<feature type="domain" description="G-protein coupled receptors family 1 profile" evidence="6">
    <location>
        <begin position="22"/>
        <end position="271"/>
    </location>
</feature>
<protein>
    <recommendedName>
        <fullName evidence="6">G-protein coupled receptors family 1 profile domain-containing protein</fullName>
    </recommendedName>
</protein>
<name>A0A815Y0Q6_9BILA</name>
<feature type="transmembrane region" description="Helical" evidence="5">
    <location>
        <begin position="121"/>
        <end position="145"/>
    </location>
</feature>
<evidence type="ECO:0000256" key="5">
    <source>
        <dbReference type="SAM" id="Phobius"/>
    </source>
</evidence>
<feature type="transmembrane region" description="Helical" evidence="5">
    <location>
        <begin position="219"/>
        <end position="243"/>
    </location>
</feature>
<dbReference type="EMBL" id="CAJOBJ010270062">
    <property type="protein sequence ID" value="CAF5129417.1"/>
    <property type="molecule type" value="Genomic_DNA"/>
</dbReference>
<sequence>MNWLVQVKFWMLLTLTIPSTICSILIFIYFYRQRCKISIYHHLTLVLIIGSFLQLTINFPFIMAYYHRGKVIPASSSFCLWWNWWEYSINGLLLFVMAWGSVERHILIFHRAALVTRRNQLLFHILPMAIACFYPGIFYFTVMILNTCTNQWNYDAIFCQIPCYLATQPALATYDFIENVAFPVFAIAIANGSLIFRIVWQKRRHQIGWRRQYKLTRQLVLVAVVYMAFWFPLTINGLITTFAPTSILISIQVNYFFFLVFMVPSLLPFTLLACLSNFTKTIFKKQPRFIVPIP</sequence>
<dbReference type="EMBL" id="CAJNOV010014952">
    <property type="protein sequence ID" value="CAF1564537.1"/>
    <property type="molecule type" value="Genomic_DNA"/>
</dbReference>
<dbReference type="OrthoDB" id="10035418at2759"/>
<evidence type="ECO:0000313" key="10">
    <source>
        <dbReference type="EMBL" id="CAF5129417.1"/>
    </source>
</evidence>
<evidence type="ECO:0000256" key="2">
    <source>
        <dbReference type="ARBA" id="ARBA00022692"/>
    </source>
</evidence>
<dbReference type="Proteomes" id="UP000681720">
    <property type="component" value="Unassembled WGS sequence"/>
</dbReference>
<dbReference type="GO" id="GO:0016020">
    <property type="term" value="C:membrane"/>
    <property type="evidence" value="ECO:0007669"/>
    <property type="project" value="UniProtKB-SubCell"/>
</dbReference>